<evidence type="ECO:0000313" key="4">
    <source>
        <dbReference type="Proteomes" id="UP000094828"/>
    </source>
</evidence>
<sequence length="354" mass="36767">MSHFPRLNRRGFTLIELLVVIAIIAILIALLLPAVQQAREAARRTQCRNNLKQLGLALHNYHDTFGVFAPRQTGSGTPVNTTPGAELRTRISGIVSLLPYLDQTPLFNQIQTGGQVPWAGGTYWVRDLPALMCPSDTLSAPPAGGLIGRYNYMFSSGDSITSSGGNGSSTTPIVVQSRGMFGSLVCYGVRDALDGTSNTIAMAEGVRPTGTNTRGMLSATAGIANPAACTALFDRSTGTFPGGGWTGDTSWGYRWGDGAGFFNGFTTAIAPNGPACSQNGSAGHWNGTVNTAGSRHTGGVHALMTDGAVRFISENINTGDQSAAWMGATAGGPSPYGVWGALGSRAGGETTADF</sequence>
<evidence type="ECO:0000256" key="1">
    <source>
        <dbReference type="SAM" id="Phobius"/>
    </source>
</evidence>
<dbReference type="RefSeq" id="WP_068849043.1">
    <property type="nucleotide sequence ID" value="NZ_LYDR01000116.1"/>
</dbReference>
<keyword evidence="1" id="KW-0472">Membrane</keyword>
<proteinExistence type="predicted"/>
<evidence type="ECO:0000313" key="3">
    <source>
        <dbReference type="EMBL" id="ODA30065.1"/>
    </source>
</evidence>
<dbReference type="EMBL" id="LYDR01000116">
    <property type="protein sequence ID" value="ODA30065.1"/>
    <property type="molecule type" value="Genomic_DNA"/>
</dbReference>
<dbReference type="InterPro" id="IPR045584">
    <property type="entry name" value="Pilin-like"/>
</dbReference>
<comment type="caution">
    <text evidence="3">The sequence shown here is derived from an EMBL/GenBank/DDBJ whole genome shotgun (WGS) entry which is preliminary data.</text>
</comment>
<dbReference type="Proteomes" id="UP000094828">
    <property type="component" value="Unassembled WGS sequence"/>
</dbReference>
<protein>
    <recommendedName>
        <fullName evidence="2">DUF1559 domain-containing protein</fullName>
    </recommendedName>
</protein>
<feature type="transmembrane region" description="Helical" evidence="1">
    <location>
        <begin position="12"/>
        <end position="35"/>
    </location>
</feature>
<dbReference type="PANTHER" id="PTHR30093:SF2">
    <property type="entry name" value="TYPE II SECRETION SYSTEM PROTEIN H"/>
    <property type="match status" value="1"/>
</dbReference>
<dbReference type="Pfam" id="PF07963">
    <property type="entry name" value="N_methyl"/>
    <property type="match status" value="1"/>
</dbReference>
<dbReference type="Pfam" id="PF07596">
    <property type="entry name" value="SBP_bac_10"/>
    <property type="match status" value="1"/>
</dbReference>
<name>A0A1C3E9Y2_9PLAN</name>
<dbReference type="InterPro" id="IPR011453">
    <property type="entry name" value="DUF1559"/>
</dbReference>
<feature type="domain" description="DUF1559" evidence="2">
    <location>
        <begin position="36"/>
        <end position="317"/>
    </location>
</feature>
<accession>A0A1C3E9Y2</accession>
<dbReference type="PROSITE" id="PS00409">
    <property type="entry name" value="PROKAR_NTER_METHYL"/>
    <property type="match status" value="1"/>
</dbReference>
<dbReference type="SUPFAM" id="SSF54523">
    <property type="entry name" value="Pili subunits"/>
    <property type="match status" value="1"/>
</dbReference>
<keyword evidence="1" id="KW-1133">Transmembrane helix</keyword>
<dbReference type="OrthoDB" id="241541at2"/>
<gene>
    <name evidence="3" type="ORF">A6X21_06945</name>
</gene>
<dbReference type="PANTHER" id="PTHR30093">
    <property type="entry name" value="GENERAL SECRETION PATHWAY PROTEIN G"/>
    <property type="match status" value="1"/>
</dbReference>
<dbReference type="InterPro" id="IPR012902">
    <property type="entry name" value="N_methyl_site"/>
</dbReference>
<organism evidence="3 4">
    <name type="scientific">Planctopirus hydrillae</name>
    <dbReference type="NCBI Taxonomy" id="1841610"/>
    <lineage>
        <taxon>Bacteria</taxon>
        <taxon>Pseudomonadati</taxon>
        <taxon>Planctomycetota</taxon>
        <taxon>Planctomycetia</taxon>
        <taxon>Planctomycetales</taxon>
        <taxon>Planctomycetaceae</taxon>
        <taxon>Planctopirus</taxon>
    </lineage>
</organism>
<dbReference type="NCBIfam" id="TIGR02532">
    <property type="entry name" value="IV_pilin_GFxxxE"/>
    <property type="match status" value="1"/>
</dbReference>
<keyword evidence="4" id="KW-1185">Reference proteome</keyword>
<evidence type="ECO:0000259" key="2">
    <source>
        <dbReference type="Pfam" id="PF07596"/>
    </source>
</evidence>
<dbReference type="NCBIfam" id="TIGR04294">
    <property type="entry name" value="pre_pil_HX9DG"/>
    <property type="match status" value="1"/>
</dbReference>
<dbReference type="AlphaFoldDB" id="A0A1C3E9Y2"/>
<dbReference type="Gene3D" id="3.30.700.10">
    <property type="entry name" value="Glycoprotein, Type 4 Pilin"/>
    <property type="match status" value="1"/>
</dbReference>
<keyword evidence="1" id="KW-0812">Transmembrane</keyword>
<dbReference type="STRING" id="1841610.A6X21_06945"/>
<dbReference type="InterPro" id="IPR027558">
    <property type="entry name" value="Pre_pil_HX9DG_C"/>
</dbReference>
<reference evidence="3 4" key="1">
    <citation type="submission" date="2016-05" db="EMBL/GenBank/DDBJ databases">
        <title>Genomic and physiological characterization of Planctopirus sp. isolated from fresh water lake.</title>
        <authorList>
            <person name="Subhash Y."/>
            <person name="Ramana C."/>
        </authorList>
    </citation>
    <scope>NUCLEOTIDE SEQUENCE [LARGE SCALE GENOMIC DNA]</scope>
    <source>
        <strain evidence="3 4">JC280</strain>
    </source>
</reference>